<feature type="region of interest" description="Disordered" evidence="1">
    <location>
        <begin position="40"/>
        <end position="60"/>
    </location>
</feature>
<organism evidence="2 3">
    <name type="scientific">Bionectria ochroleuca</name>
    <name type="common">Gliocladium roseum</name>
    <dbReference type="NCBI Taxonomy" id="29856"/>
    <lineage>
        <taxon>Eukaryota</taxon>
        <taxon>Fungi</taxon>
        <taxon>Dikarya</taxon>
        <taxon>Ascomycota</taxon>
        <taxon>Pezizomycotina</taxon>
        <taxon>Sordariomycetes</taxon>
        <taxon>Hypocreomycetidae</taxon>
        <taxon>Hypocreales</taxon>
        <taxon>Bionectriaceae</taxon>
        <taxon>Clonostachys</taxon>
    </lineage>
</organism>
<feature type="compositionally biased region" description="Low complexity" evidence="1">
    <location>
        <begin position="51"/>
        <end position="60"/>
    </location>
</feature>
<evidence type="ECO:0000256" key="1">
    <source>
        <dbReference type="SAM" id="MobiDB-lite"/>
    </source>
</evidence>
<gene>
    <name evidence="2" type="ORF">IM811_000801</name>
</gene>
<comment type="caution">
    <text evidence="2">The sequence shown here is derived from an EMBL/GenBank/DDBJ whole genome shotgun (WGS) entry which is preliminary data.</text>
</comment>
<dbReference type="AlphaFoldDB" id="A0A8H7NN30"/>
<sequence length="189" mass="21019">MMYHHFHHNSRRSSASSADSACSSEHTLVTDAHAYTSKTSSSAFTHSDHPTNTTTTTTATSATTRPSIYCYPQSSQKMNRRSISDASERSCEGLTAEDTRELWRCMLELQGLYGCYTSARIDVAMEAGEQGVNLMPNRFIIDTLNSSVLEHLPQDGLEKLNRFLCHTGPPSPPAKRSHRPNFFKRSAMA</sequence>
<name>A0A8H7NN30_BIOOC</name>
<reference evidence="2" key="1">
    <citation type="submission" date="2020-10" db="EMBL/GenBank/DDBJ databases">
        <title>High-Quality Genome Resource of Clonostachys rosea strain S41 by Oxford Nanopore Long-Read Sequencing.</title>
        <authorList>
            <person name="Wang H."/>
        </authorList>
    </citation>
    <scope>NUCLEOTIDE SEQUENCE</scope>
    <source>
        <strain evidence="2">S41</strain>
    </source>
</reference>
<evidence type="ECO:0000313" key="3">
    <source>
        <dbReference type="Proteomes" id="UP000616885"/>
    </source>
</evidence>
<dbReference type="Proteomes" id="UP000616885">
    <property type="component" value="Unassembled WGS sequence"/>
</dbReference>
<protein>
    <submittedName>
        <fullName evidence="2">Uncharacterized protein</fullName>
    </submittedName>
</protein>
<accession>A0A8H7NN30</accession>
<dbReference type="EMBL" id="JADCTT010000001">
    <property type="protein sequence ID" value="KAF9759107.1"/>
    <property type="molecule type" value="Genomic_DNA"/>
</dbReference>
<proteinExistence type="predicted"/>
<feature type="region of interest" description="Disordered" evidence="1">
    <location>
        <begin position="168"/>
        <end position="189"/>
    </location>
</feature>
<evidence type="ECO:0000313" key="2">
    <source>
        <dbReference type="EMBL" id="KAF9759107.1"/>
    </source>
</evidence>